<organism evidence="1 2">
    <name type="scientific">Paenibacillus prosopidis</name>
    <dbReference type="NCBI Taxonomy" id="630520"/>
    <lineage>
        <taxon>Bacteria</taxon>
        <taxon>Bacillati</taxon>
        <taxon>Bacillota</taxon>
        <taxon>Bacilli</taxon>
        <taxon>Bacillales</taxon>
        <taxon>Paenibacillaceae</taxon>
        <taxon>Paenibacillus</taxon>
    </lineage>
</organism>
<proteinExistence type="predicted"/>
<dbReference type="RefSeq" id="WP_114383100.1">
    <property type="nucleotide sequence ID" value="NZ_QPJD01000018.1"/>
</dbReference>
<reference evidence="1 2" key="1">
    <citation type="submission" date="2018-07" db="EMBL/GenBank/DDBJ databases">
        <title>Genomic Encyclopedia of Type Strains, Phase III (KMG-III): the genomes of soil and plant-associated and newly described type strains.</title>
        <authorList>
            <person name="Whitman W."/>
        </authorList>
    </citation>
    <scope>NUCLEOTIDE SEQUENCE [LARGE SCALE GENOMIC DNA]</scope>
    <source>
        <strain evidence="1 2">CECT 7506</strain>
    </source>
</reference>
<evidence type="ECO:0000313" key="1">
    <source>
        <dbReference type="EMBL" id="RCW42177.1"/>
    </source>
</evidence>
<comment type="caution">
    <text evidence="1">The sequence shown here is derived from an EMBL/GenBank/DDBJ whole genome shotgun (WGS) entry which is preliminary data.</text>
</comment>
<dbReference type="EMBL" id="QPJD01000018">
    <property type="protein sequence ID" value="RCW42177.1"/>
    <property type="molecule type" value="Genomic_DNA"/>
</dbReference>
<keyword evidence="2" id="KW-1185">Reference proteome</keyword>
<evidence type="ECO:0000313" key="2">
    <source>
        <dbReference type="Proteomes" id="UP000252415"/>
    </source>
</evidence>
<protein>
    <submittedName>
        <fullName evidence="1">Uncharacterized protein</fullName>
    </submittedName>
</protein>
<sequence length="228" mass="26987">MLTSLMTSVRQETHGTMKLNLDNMSQLAEYYPFIIQNQKDPSYVLFHFHPDSYTAPILKVGNVAHIDFTHLRSIVKQEVEQLFTMYNNRIYTLYAFAFMFTYEEKGLILLWAQQLTTPPTFNRKQTNELLEEALRLQEEGSYFAFSSIFHPSQLIDLVYDEQLIATAVGGHSIVMIIPVEKKWRLQLRKNKKEPEDEFKILRRLLSVYKEEVAYLENYFRKNDLWIKG</sequence>
<accession>A0A368VNK6</accession>
<name>A0A368VNK6_9BACL</name>
<dbReference type="AlphaFoldDB" id="A0A368VNK6"/>
<gene>
    <name evidence="1" type="ORF">DFP97_1186</name>
</gene>
<dbReference type="Proteomes" id="UP000252415">
    <property type="component" value="Unassembled WGS sequence"/>
</dbReference>
<dbReference type="OrthoDB" id="2575011at2"/>